<dbReference type="PANTHER" id="PTHR34183">
    <property type="entry name" value="ENDOLYTIC PEPTIDOGLYCAN TRANSGLYCOSYLASE RLPA"/>
    <property type="match status" value="1"/>
</dbReference>
<keyword evidence="3" id="KW-0472">Membrane</keyword>
<evidence type="ECO:0000256" key="1">
    <source>
        <dbReference type="ARBA" id="ARBA00023239"/>
    </source>
</evidence>
<dbReference type="RefSeq" id="WP_088366693.1">
    <property type="nucleotide sequence ID" value="NZ_NBBI01000002.1"/>
</dbReference>
<dbReference type="SUPFAM" id="SSF50685">
    <property type="entry name" value="Barwin-like endoglucanases"/>
    <property type="match status" value="1"/>
</dbReference>
<dbReference type="EMBL" id="NBBI01000002">
    <property type="protein sequence ID" value="OWK31342.1"/>
    <property type="molecule type" value="Genomic_DNA"/>
</dbReference>
<accession>A0A245ZNM9</accession>
<dbReference type="GO" id="GO:0008932">
    <property type="term" value="F:lytic endotransglycosylase activity"/>
    <property type="evidence" value="ECO:0007669"/>
    <property type="project" value="UniProtKB-UniRule"/>
</dbReference>
<feature type="domain" description="RlpA-like protein double-psi beta-barrel" evidence="5">
    <location>
        <begin position="62"/>
        <end position="148"/>
    </location>
</feature>
<dbReference type="GO" id="GO:0005886">
    <property type="term" value="C:plasma membrane"/>
    <property type="evidence" value="ECO:0007669"/>
    <property type="project" value="UniProtKB-SubCell"/>
</dbReference>
<keyword evidence="1 3" id="KW-0456">Lyase</keyword>
<evidence type="ECO:0000259" key="5">
    <source>
        <dbReference type="Pfam" id="PF03330"/>
    </source>
</evidence>
<protein>
    <recommendedName>
        <fullName evidence="3">Endolytic peptidoglycan transglycosylase RlpA</fullName>
        <ecNumber evidence="3">4.2.2.-</ecNumber>
    </recommendedName>
</protein>
<dbReference type="HAMAP" id="MF_02071">
    <property type="entry name" value="RlpA"/>
    <property type="match status" value="1"/>
</dbReference>
<sequence length="197" mass="21367">MNIEGRTYRRAALAAGVALALAGCGTTRYRPVSDTPVVIGKPYRVRGTTYRPAADPSFDVLGYASWYGAESGNQVALGERFRPKWITGAHTTLPLPTYVEVTALETGRTILVRINDRGPFARGRIVDLSRGAAEQLGIRHTGVAAVRVRRVDPPEKERARLRKGKQVAARPRVSDATLAVLRAQLADGVRRGVVQAP</sequence>
<dbReference type="InterPro" id="IPR009009">
    <property type="entry name" value="RlpA-like_DPBB"/>
</dbReference>
<comment type="subcellular location">
    <subcellularLocation>
        <location evidence="3">Cell membrane</location>
        <topology evidence="3">Lipid-anchor</topology>
    </subcellularLocation>
</comment>
<evidence type="ECO:0000313" key="7">
    <source>
        <dbReference type="Proteomes" id="UP000197290"/>
    </source>
</evidence>
<reference evidence="6 7" key="1">
    <citation type="submission" date="2017-03" db="EMBL/GenBank/DDBJ databases">
        <title>Genome sequence of Sphingomonas dokdonensis DSM 21029.</title>
        <authorList>
            <person name="Poehlein A."/>
            <person name="Wuebbeler J.H."/>
            <person name="Steinbuechel A."/>
            <person name="Daniel R."/>
        </authorList>
    </citation>
    <scope>NUCLEOTIDE SEQUENCE [LARGE SCALE GENOMIC DNA]</scope>
    <source>
        <strain evidence="6 7">DSM 21029</strain>
    </source>
</reference>
<name>A0A245ZNM9_9SPHN</name>
<dbReference type="OrthoDB" id="9779128at2"/>
<dbReference type="InterPro" id="IPR034718">
    <property type="entry name" value="RlpA"/>
</dbReference>
<dbReference type="PROSITE" id="PS51257">
    <property type="entry name" value="PROKAR_LIPOPROTEIN"/>
    <property type="match status" value="1"/>
</dbReference>
<dbReference type="InterPro" id="IPR012997">
    <property type="entry name" value="RplA"/>
</dbReference>
<keyword evidence="2 3" id="KW-0961">Cell wall biogenesis/degradation</keyword>
<dbReference type="AlphaFoldDB" id="A0A245ZNM9"/>
<comment type="function">
    <text evidence="3">Lytic transglycosylase with a strong preference for naked glycan strands that lack stem peptides.</text>
</comment>
<dbReference type="Proteomes" id="UP000197290">
    <property type="component" value="Unassembled WGS sequence"/>
</dbReference>
<evidence type="ECO:0000256" key="3">
    <source>
        <dbReference type="HAMAP-Rule" id="MF_02071"/>
    </source>
</evidence>
<keyword evidence="3 6" id="KW-0449">Lipoprotein</keyword>
<organism evidence="6 7">
    <name type="scientific">Sphingomonas dokdonensis</name>
    <dbReference type="NCBI Taxonomy" id="344880"/>
    <lineage>
        <taxon>Bacteria</taxon>
        <taxon>Pseudomonadati</taxon>
        <taxon>Pseudomonadota</taxon>
        <taxon>Alphaproteobacteria</taxon>
        <taxon>Sphingomonadales</taxon>
        <taxon>Sphingomonadaceae</taxon>
        <taxon>Sphingomonas</taxon>
    </lineage>
</organism>
<dbReference type="Pfam" id="PF03330">
    <property type="entry name" value="DPBB_1"/>
    <property type="match status" value="1"/>
</dbReference>
<dbReference type="GO" id="GO:0009279">
    <property type="term" value="C:cell outer membrane"/>
    <property type="evidence" value="ECO:0007669"/>
    <property type="project" value="TreeGrafter"/>
</dbReference>
<dbReference type="Gene3D" id="2.40.40.10">
    <property type="entry name" value="RlpA-like domain"/>
    <property type="match status" value="1"/>
</dbReference>
<comment type="caution">
    <text evidence="6">The sequence shown here is derived from an EMBL/GenBank/DDBJ whole genome shotgun (WGS) entry which is preliminary data.</text>
</comment>
<dbReference type="GO" id="GO:0000270">
    <property type="term" value="P:peptidoglycan metabolic process"/>
    <property type="evidence" value="ECO:0007669"/>
    <property type="project" value="UniProtKB-UniRule"/>
</dbReference>
<dbReference type="PANTHER" id="PTHR34183:SF1">
    <property type="entry name" value="ENDOLYTIC PEPTIDOGLYCAN TRANSGLYCOSYLASE RLPA"/>
    <property type="match status" value="1"/>
</dbReference>
<dbReference type="GO" id="GO:0071555">
    <property type="term" value="P:cell wall organization"/>
    <property type="evidence" value="ECO:0007669"/>
    <property type="project" value="UniProtKB-KW"/>
</dbReference>
<proteinExistence type="inferred from homology"/>
<dbReference type="InterPro" id="IPR036908">
    <property type="entry name" value="RlpA-like_sf"/>
</dbReference>
<keyword evidence="3" id="KW-1003">Cell membrane</keyword>
<gene>
    <name evidence="3 6" type="primary">rlpA</name>
    <name evidence="6" type="ORF">SPDO_13500</name>
</gene>
<dbReference type="CDD" id="cd22268">
    <property type="entry name" value="DPBB_RlpA-like"/>
    <property type="match status" value="1"/>
</dbReference>
<dbReference type="NCBIfam" id="TIGR00413">
    <property type="entry name" value="rlpA"/>
    <property type="match status" value="1"/>
</dbReference>
<dbReference type="EC" id="4.2.2.-" evidence="3"/>
<evidence type="ECO:0000256" key="2">
    <source>
        <dbReference type="ARBA" id="ARBA00023316"/>
    </source>
</evidence>
<keyword evidence="3" id="KW-0564">Palmitate</keyword>
<evidence type="ECO:0000256" key="4">
    <source>
        <dbReference type="RuleBase" id="RU003495"/>
    </source>
</evidence>
<evidence type="ECO:0000313" key="6">
    <source>
        <dbReference type="EMBL" id="OWK31342.1"/>
    </source>
</evidence>
<keyword evidence="7" id="KW-1185">Reference proteome</keyword>
<comment type="similarity">
    <text evidence="3 4">Belongs to the RlpA family.</text>
</comment>